<evidence type="ECO:0000313" key="1">
    <source>
        <dbReference type="EMBL" id="MEW9804525.1"/>
    </source>
</evidence>
<evidence type="ECO:0000313" key="2">
    <source>
        <dbReference type="Proteomes" id="UP001556196"/>
    </source>
</evidence>
<dbReference type="RefSeq" id="WP_367721576.1">
    <property type="nucleotide sequence ID" value="NZ_JBFOCI010000001.1"/>
</dbReference>
<proteinExistence type="predicted"/>
<organism evidence="1 2">
    <name type="scientific">Mesorhizobium marinum</name>
    <dbReference type="NCBI Taxonomy" id="3228790"/>
    <lineage>
        <taxon>Bacteria</taxon>
        <taxon>Pseudomonadati</taxon>
        <taxon>Pseudomonadota</taxon>
        <taxon>Alphaproteobacteria</taxon>
        <taxon>Hyphomicrobiales</taxon>
        <taxon>Phyllobacteriaceae</taxon>
        <taxon>Mesorhizobium</taxon>
    </lineage>
</organism>
<dbReference type="Proteomes" id="UP001556196">
    <property type="component" value="Unassembled WGS sequence"/>
</dbReference>
<sequence>MVAMKGEIAEDVVFLKIRLSEWLPWVKHGTRPSMPGVYVIARDQPGNGPKVMHDMHILDFCSRLEQSP</sequence>
<dbReference type="EMBL" id="JBFOCI010000001">
    <property type="protein sequence ID" value="MEW9804525.1"/>
    <property type="molecule type" value="Genomic_DNA"/>
</dbReference>
<comment type="caution">
    <text evidence="1">The sequence shown here is derived from an EMBL/GenBank/DDBJ whole genome shotgun (WGS) entry which is preliminary data.</text>
</comment>
<accession>A0ABV3QTX3</accession>
<gene>
    <name evidence="1" type="ORF">ABUE31_00815</name>
</gene>
<reference evidence="1 2" key="1">
    <citation type="submission" date="2024-06" db="EMBL/GenBank/DDBJ databases">
        <authorList>
            <person name="Tuo L."/>
        </authorList>
    </citation>
    <scope>NUCLEOTIDE SEQUENCE [LARGE SCALE GENOMIC DNA]</scope>
    <source>
        <strain evidence="1 2">ZMM04-5</strain>
    </source>
</reference>
<keyword evidence="2" id="KW-1185">Reference proteome</keyword>
<protein>
    <submittedName>
        <fullName evidence="1">Uncharacterized protein</fullName>
    </submittedName>
</protein>
<name>A0ABV3QTX3_9HYPH</name>